<feature type="transmembrane region" description="Helical" evidence="5">
    <location>
        <begin position="190"/>
        <end position="208"/>
    </location>
</feature>
<gene>
    <name evidence="6" type="ORF">LIP_3600</name>
</gene>
<organism evidence="6 7">
    <name type="scientific">Limnochorda pilosa</name>
    <dbReference type="NCBI Taxonomy" id="1555112"/>
    <lineage>
        <taxon>Bacteria</taxon>
        <taxon>Bacillati</taxon>
        <taxon>Bacillota</taxon>
        <taxon>Limnochordia</taxon>
        <taxon>Limnochordales</taxon>
        <taxon>Limnochordaceae</taxon>
        <taxon>Limnochorda</taxon>
    </lineage>
</organism>
<evidence type="ECO:0000256" key="5">
    <source>
        <dbReference type="SAM" id="Phobius"/>
    </source>
</evidence>
<keyword evidence="4 5" id="KW-0472">Membrane</keyword>
<sequence length="209" mass="21700">MNAWEVLSLVVALSLDGFFVGLSFGARRIQVPGRSLLTLAACSAVGLGASMAAARLVTGLTFVSGRALSGWVLLAVGLWRLLQGWGEAHAGQKGPLLSFSLPQVGLVIQVLVDPARADRDLSGRIEPAEALILGVALSLDAVGVGLAMAGLPVTPLLPAWVGLGLYTLTRTGMELATRLGARWSRGRQRLLPGLILVILGLAQIGRVGP</sequence>
<evidence type="ECO:0000256" key="3">
    <source>
        <dbReference type="ARBA" id="ARBA00022989"/>
    </source>
</evidence>
<dbReference type="Pfam" id="PF02659">
    <property type="entry name" value="Mntp"/>
    <property type="match status" value="1"/>
</dbReference>
<evidence type="ECO:0000256" key="2">
    <source>
        <dbReference type="ARBA" id="ARBA00022692"/>
    </source>
</evidence>
<reference evidence="7" key="2">
    <citation type="journal article" date="2016" name="Int. J. Syst. Evol. Microbiol.">
        <title>Complete genome sequence and cell structure of Limnochorda pilosa, a Gram-negative spore-former within the phylum Firmicutes.</title>
        <authorList>
            <person name="Watanabe M."/>
            <person name="Kojima H."/>
            <person name="Fukui M."/>
        </authorList>
    </citation>
    <scope>NUCLEOTIDE SEQUENCE [LARGE SCALE GENOMIC DNA]</scope>
    <source>
        <strain evidence="7">HC45</strain>
    </source>
</reference>
<keyword evidence="3 5" id="KW-1133">Transmembrane helix</keyword>
<dbReference type="OrthoDB" id="1679205at2"/>
<feature type="transmembrane region" description="Helical" evidence="5">
    <location>
        <begin position="36"/>
        <end position="57"/>
    </location>
</feature>
<dbReference type="EMBL" id="AP014924">
    <property type="protein sequence ID" value="BAS29409.1"/>
    <property type="molecule type" value="Genomic_DNA"/>
</dbReference>
<feature type="transmembrane region" description="Helical" evidence="5">
    <location>
        <begin position="6"/>
        <end position="24"/>
    </location>
</feature>
<keyword evidence="1" id="KW-1003">Cell membrane</keyword>
<evidence type="ECO:0000313" key="7">
    <source>
        <dbReference type="Proteomes" id="UP000065807"/>
    </source>
</evidence>
<dbReference type="AlphaFoldDB" id="A0A0K2SRD8"/>
<keyword evidence="7" id="KW-1185">Reference proteome</keyword>
<proteinExistence type="predicted"/>
<protein>
    <submittedName>
        <fullName evidence="6">Sporulation protein YtaF</fullName>
    </submittedName>
</protein>
<dbReference type="PANTHER" id="PTHR35529:SF2">
    <property type="entry name" value="SPORULATION PROTEIN YTAF-RELATED"/>
    <property type="match status" value="1"/>
</dbReference>
<dbReference type="STRING" id="1555112.LIP_3600"/>
<accession>A0A0K2SRD8</accession>
<dbReference type="PANTHER" id="PTHR35529">
    <property type="entry name" value="MANGANESE EFFLUX PUMP MNTP-RELATED"/>
    <property type="match status" value="1"/>
</dbReference>
<dbReference type="RefSeq" id="WP_068141089.1">
    <property type="nucleotide sequence ID" value="NZ_AP014924.1"/>
</dbReference>
<evidence type="ECO:0000313" key="6">
    <source>
        <dbReference type="EMBL" id="BAS29409.1"/>
    </source>
</evidence>
<dbReference type="KEGG" id="lpil:LIP_3600"/>
<name>A0A0K2SRD8_LIMPI</name>
<dbReference type="Proteomes" id="UP000065807">
    <property type="component" value="Chromosome"/>
</dbReference>
<keyword evidence="2 5" id="KW-0812">Transmembrane</keyword>
<dbReference type="InterPro" id="IPR003810">
    <property type="entry name" value="Mntp/YtaF"/>
</dbReference>
<evidence type="ECO:0000256" key="4">
    <source>
        <dbReference type="ARBA" id="ARBA00023136"/>
    </source>
</evidence>
<reference evidence="7" key="1">
    <citation type="submission" date="2015-07" db="EMBL/GenBank/DDBJ databases">
        <title>Complete genome sequence and phylogenetic analysis of Limnochorda pilosa.</title>
        <authorList>
            <person name="Watanabe M."/>
            <person name="Kojima H."/>
            <person name="Fukui M."/>
        </authorList>
    </citation>
    <scope>NUCLEOTIDE SEQUENCE [LARGE SCALE GENOMIC DNA]</scope>
    <source>
        <strain evidence="7">HC45</strain>
    </source>
</reference>
<feature type="transmembrane region" description="Helical" evidence="5">
    <location>
        <begin position="146"/>
        <end position="169"/>
    </location>
</feature>
<evidence type="ECO:0000256" key="1">
    <source>
        <dbReference type="ARBA" id="ARBA00022475"/>
    </source>
</evidence>